<keyword evidence="2" id="KW-1185">Reference proteome</keyword>
<organism evidence="1 2">
    <name type="scientific">Enterobacter phage Ec_L1</name>
    <dbReference type="NCBI Taxonomy" id="2070180"/>
    <lineage>
        <taxon>Viruses</taxon>
        <taxon>Duplodnaviria</taxon>
        <taxon>Heunggongvirae</taxon>
        <taxon>Uroviricota</taxon>
        <taxon>Caudoviricetes</taxon>
        <taxon>Drexlerviridae</taxon>
        <taxon>Eclunavirus</taxon>
        <taxon>Eclunavirus EcL1</taxon>
    </lineage>
</organism>
<dbReference type="EMBL" id="MG732930">
    <property type="protein sequence ID" value="AUV57155.1"/>
    <property type="molecule type" value="Genomic_DNA"/>
</dbReference>
<gene>
    <name evidence="1" type="ORF">Ec41</name>
</gene>
<evidence type="ECO:0000313" key="2">
    <source>
        <dbReference type="Proteomes" id="UP000241856"/>
    </source>
</evidence>
<protein>
    <submittedName>
        <fullName evidence="1">Uncharacterized protein</fullName>
    </submittedName>
</protein>
<accession>A0A2P0W9W6</accession>
<dbReference type="Proteomes" id="UP000241856">
    <property type="component" value="Segment"/>
</dbReference>
<proteinExistence type="predicted"/>
<name>A0A2P0W9W6_9CAUD</name>
<reference evidence="1 2" key="1">
    <citation type="submission" date="2017-12" db="EMBL/GenBank/DDBJ databases">
        <title>Genomic analysis of a novel phage Ec_L1 lytic to Enterobacter cloacae.</title>
        <authorList>
            <person name="Li Z."/>
            <person name="Ren H."/>
            <person name="Xu Y."/>
        </authorList>
    </citation>
    <scope>NUCLEOTIDE SEQUENCE [LARGE SCALE GENOMIC DNA]</scope>
</reference>
<evidence type="ECO:0000313" key="1">
    <source>
        <dbReference type="EMBL" id="AUV57155.1"/>
    </source>
</evidence>
<sequence length="88" mass="9559">MKKVDKGLSLFAALAIVAAVIGGATVSEGYRIHKLVNSVDDEGKVICALTGNERTRNTTVIVGKLILPETVEEQEYYCAPGKFYWVAK</sequence>